<evidence type="ECO:0000256" key="1">
    <source>
        <dbReference type="SAM" id="MobiDB-lite"/>
    </source>
</evidence>
<gene>
    <name evidence="2" type="ORF">HDIA_3166</name>
</gene>
<feature type="region of interest" description="Disordered" evidence="1">
    <location>
        <begin position="17"/>
        <end position="40"/>
    </location>
</feature>
<sequence>MTIDKARSLNDIYRTINKDEPTSSPAMSNPGGTTISRPPIIDETTLNPVQRRVYDAILSGPRGVVEGPLRLWLLSPGLAERAQELGAFCRYNTKLAPRLSELAILVTGAFWKAGFEWVAHCPAAISAGLSADIAEAIRKDEEPTFEQEDEAAVFALARELHQTRRLSDATYERAIRLLGLEAVVELVGILGYYTLVSMTINAFEIPAPSGAADPFAQAE</sequence>
<organism evidence="2 3">
    <name type="scientific">Hartmannibacter diazotrophicus</name>
    <dbReference type="NCBI Taxonomy" id="1482074"/>
    <lineage>
        <taxon>Bacteria</taxon>
        <taxon>Pseudomonadati</taxon>
        <taxon>Pseudomonadota</taxon>
        <taxon>Alphaproteobacteria</taxon>
        <taxon>Hyphomicrobiales</taxon>
        <taxon>Pleomorphomonadaceae</taxon>
        <taxon>Hartmannibacter</taxon>
    </lineage>
</organism>
<dbReference type="EMBL" id="LT960614">
    <property type="protein sequence ID" value="SON56707.1"/>
    <property type="molecule type" value="Genomic_DNA"/>
</dbReference>
<evidence type="ECO:0000313" key="2">
    <source>
        <dbReference type="EMBL" id="SON56707.1"/>
    </source>
</evidence>
<dbReference type="KEGG" id="hdi:HDIA_3166"/>
<evidence type="ECO:0000313" key="3">
    <source>
        <dbReference type="Proteomes" id="UP000223606"/>
    </source>
</evidence>
<dbReference type="Gene3D" id="1.20.1290.10">
    <property type="entry name" value="AhpD-like"/>
    <property type="match status" value="1"/>
</dbReference>
<dbReference type="InterPro" id="IPR029032">
    <property type="entry name" value="AhpD-like"/>
</dbReference>
<dbReference type="AlphaFoldDB" id="A0A2C9D8S6"/>
<reference evidence="3" key="1">
    <citation type="submission" date="2017-09" db="EMBL/GenBank/DDBJ databases">
        <title>Genome sequence of Nannocystis excedens DSM 71.</title>
        <authorList>
            <person name="Blom J."/>
        </authorList>
    </citation>
    <scope>NUCLEOTIDE SEQUENCE [LARGE SCALE GENOMIC DNA]</scope>
    <source>
        <strain evidence="3">type strain: E19</strain>
    </source>
</reference>
<dbReference type="SUPFAM" id="SSF69118">
    <property type="entry name" value="AhpD-like"/>
    <property type="match status" value="1"/>
</dbReference>
<protein>
    <submittedName>
        <fullName evidence="2">Uncharacterized protein</fullName>
    </submittedName>
</protein>
<dbReference type="PANTHER" id="PTHR34846">
    <property type="entry name" value="4-CARBOXYMUCONOLACTONE DECARBOXYLASE FAMILY PROTEIN (AFU_ORTHOLOGUE AFUA_6G11590)"/>
    <property type="match status" value="1"/>
</dbReference>
<name>A0A2C9D8S6_9HYPH</name>
<dbReference type="Proteomes" id="UP000223606">
    <property type="component" value="Chromosome 1"/>
</dbReference>
<feature type="compositionally biased region" description="Polar residues" evidence="1">
    <location>
        <begin position="22"/>
        <end position="36"/>
    </location>
</feature>
<dbReference type="PANTHER" id="PTHR34846:SF11">
    <property type="entry name" value="4-CARBOXYMUCONOLACTONE DECARBOXYLASE FAMILY PROTEIN (AFU_ORTHOLOGUE AFUA_6G11590)"/>
    <property type="match status" value="1"/>
</dbReference>
<proteinExistence type="predicted"/>
<accession>A0A2C9D8S6</accession>
<keyword evidence="3" id="KW-1185">Reference proteome</keyword>